<comment type="caution">
    <text evidence="1">The sequence shown here is derived from an EMBL/GenBank/DDBJ whole genome shotgun (WGS) entry which is preliminary data.</text>
</comment>
<dbReference type="Gene3D" id="3.40.50.1820">
    <property type="entry name" value="alpha/beta hydrolase"/>
    <property type="match status" value="1"/>
</dbReference>
<dbReference type="EMBL" id="DXFW01000018">
    <property type="protein sequence ID" value="HIX05666.1"/>
    <property type="molecule type" value="Genomic_DNA"/>
</dbReference>
<proteinExistence type="predicted"/>
<dbReference type="AlphaFoldDB" id="A0A9D2ADL8"/>
<evidence type="ECO:0008006" key="3">
    <source>
        <dbReference type="Google" id="ProtNLM"/>
    </source>
</evidence>
<dbReference type="InterPro" id="IPR050583">
    <property type="entry name" value="Mycobacterial_A85_antigen"/>
</dbReference>
<evidence type="ECO:0000313" key="2">
    <source>
        <dbReference type="Proteomes" id="UP000824193"/>
    </source>
</evidence>
<gene>
    <name evidence="1" type="ORF">H9865_06145</name>
</gene>
<organism evidence="1 2">
    <name type="scientific">Candidatus Allofournierella pullicola</name>
    <dbReference type="NCBI Taxonomy" id="2838596"/>
    <lineage>
        <taxon>Bacteria</taxon>
        <taxon>Bacillati</taxon>
        <taxon>Bacillota</taxon>
        <taxon>Clostridia</taxon>
        <taxon>Eubacteriales</taxon>
        <taxon>Oscillospiraceae</taxon>
        <taxon>Allofournierella</taxon>
    </lineage>
</organism>
<dbReference type="PANTHER" id="PTHR48098:SF1">
    <property type="entry name" value="DIACYLGLYCEROL ACYLTRANSFERASE_MYCOLYLTRANSFERASE AG85A"/>
    <property type="match status" value="1"/>
</dbReference>
<dbReference type="PANTHER" id="PTHR48098">
    <property type="entry name" value="ENTEROCHELIN ESTERASE-RELATED"/>
    <property type="match status" value="1"/>
</dbReference>
<accession>A0A9D2ADL8</accession>
<evidence type="ECO:0000313" key="1">
    <source>
        <dbReference type="EMBL" id="HIX05666.1"/>
    </source>
</evidence>
<reference evidence="1" key="1">
    <citation type="journal article" date="2021" name="PeerJ">
        <title>Extensive microbial diversity within the chicken gut microbiome revealed by metagenomics and culture.</title>
        <authorList>
            <person name="Gilroy R."/>
            <person name="Ravi A."/>
            <person name="Getino M."/>
            <person name="Pursley I."/>
            <person name="Horton D.L."/>
            <person name="Alikhan N.F."/>
            <person name="Baker D."/>
            <person name="Gharbi K."/>
            <person name="Hall N."/>
            <person name="Watson M."/>
            <person name="Adriaenssens E.M."/>
            <person name="Foster-Nyarko E."/>
            <person name="Jarju S."/>
            <person name="Secka A."/>
            <person name="Antonio M."/>
            <person name="Oren A."/>
            <person name="Chaudhuri R.R."/>
            <person name="La Ragione R."/>
            <person name="Hildebrand F."/>
            <person name="Pallen M.J."/>
        </authorList>
    </citation>
    <scope>NUCLEOTIDE SEQUENCE</scope>
    <source>
        <strain evidence="1">2239</strain>
    </source>
</reference>
<name>A0A9D2ADL8_9FIRM</name>
<reference evidence="1" key="2">
    <citation type="submission" date="2021-04" db="EMBL/GenBank/DDBJ databases">
        <authorList>
            <person name="Gilroy R."/>
        </authorList>
    </citation>
    <scope>NUCLEOTIDE SEQUENCE</scope>
    <source>
        <strain evidence="1">2239</strain>
    </source>
</reference>
<dbReference type="GO" id="GO:0016747">
    <property type="term" value="F:acyltransferase activity, transferring groups other than amino-acyl groups"/>
    <property type="evidence" value="ECO:0007669"/>
    <property type="project" value="TreeGrafter"/>
</dbReference>
<protein>
    <recommendedName>
        <fullName evidence="3">S-formylglutathione hydrolase FrmB</fullName>
    </recommendedName>
</protein>
<sequence length="282" mass="31210">MAYIECKLKSQRLLTTVGVKIYLPCDLPVEVGNKVKGVFTLLHGFTNSGDDWMQMTAAPRYAADNGLALVAPDCGNSFYQDMTYGGAWAGFVTEEMPVLLREMFHLPAERERNFIGGLSMGGYGALYLGLSRPDLYAGCASFSGAVDVAMMLEHSHIPGVKEVFAPIFGPDLRLPEASEIRQLAAKVAALPADQQPKILLTNGFQDQEPYYIRYQNDAVDECMRALPLAHYRRLQWDGVHEWNFWDRSLVYAIDDFVNPGYAAKKLNDWAAPVTETGGAARG</sequence>
<dbReference type="InterPro" id="IPR029058">
    <property type="entry name" value="AB_hydrolase_fold"/>
</dbReference>
<dbReference type="InterPro" id="IPR000801">
    <property type="entry name" value="Esterase-like"/>
</dbReference>
<dbReference type="SUPFAM" id="SSF53474">
    <property type="entry name" value="alpha/beta-Hydrolases"/>
    <property type="match status" value="1"/>
</dbReference>
<dbReference type="Proteomes" id="UP000824193">
    <property type="component" value="Unassembled WGS sequence"/>
</dbReference>
<dbReference type="Pfam" id="PF00756">
    <property type="entry name" value="Esterase"/>
    <property type="match status" value="1"/>
</dbReference>